<evidence type="ECO:0000256" key="9">
    <source>
        <dbReference type="ARBA" id="ARBA00022840"/>
    </source>
</evidence>
<dbReference type="SMART" id="SM00109">
    <property type="entry name" value="C1"/>
    <property type="match status" value="2"/>
</dbReference>
<keyword evidence="3 10" id="KW-0808">Transferase</keyword>
<dbReference type="PROSITE" id="PS50081">
    <property type="entry name" value="ZF_DAG_PE_2"/>
    <property type="match status" value="2"/>
</dbReference>
<dbReference type="Pfam" id="PF00781">
    <property type="entry name" value="DAGK_cat"/>
    <property type="match status" value="1"/>
</dbReference>
<evidence type="ECO:0000256" key="6">
    <source>
        <dbReference type="ARBA" id="ARBA00022741"/>
    </source>
</evidence>
<evidence type="ECO:0000256" key="4">
    <source>
        <dbReference type="ARBA" id="ARBA00022723"/>
    </source>
</evidence>
<dbReference type="PANTHER" id="PTHR11255">
    <property type="entry name" value="DIACYLGLYCEROL KINASE"/>
    <property type="match status" value="1"/>
</dbReference>
<dbReference type="FunFam" id="2.60.200.40:FF:000019">
    <property type="entry name" value="Diacylglycerol kinase"/>
    <property type="match status" value="1"/>
</dbReference>
<dbReference type="Gene3D" id="3.30.60.20">
    <property type="match status" value="2"/>
</dbReference>
<evidence type="ECO:0000256" key="5">
    <source>
        <dbReference type="ARBA" id="ARBA00022737"/>
    </source>
</evidence>
<proteinExistence type="inferred from homology"/>
<dbReference type="GO" id="GO:0005524">
    <property type="term" value="F:ATP binding"/>
    <property type="evidence" value="ECO:0007669"/>
    <property type="project" value="UniProtKB-KW"/>
</dbReference>
<dbReference type="CDD" id="cd20801">
    <property type="entry name" value="C1_DGKepsilon_typeIII_rpt1"/>
    <property type="match status" value="1"/>
</dbReference>
<keyword evidence="6 10" id="KW-0547">Nucleotide-binding</keyword>
<dbReference type="InterPro" id="IPR000756">
    <property type="entry name" value="Diacylglycerol_kin_accessory"/>
</dbReference>
<keyword evidence="5" id="KW-0677">Repeat</keyword>
<evidence type="ECO:0000256" key="3">
    <source>
        <dbReference type="ARBA" id="ARBA00022679"/>
    </source>
</evidence>
<dbReference type="InterPro" id="IPR046349">
    <property type="entry name" value="C1-like_sf"/>
</dbReference>
<dbReference type="PANTHER" id="PTHR11255:SF118">
    <property type="entry name" value="DIACYLGLYCEROL KINASE EPSILON"/>
    <property type="match status" value="1"/>
</dbReference>
<evidence type="ECO:0000313" key="13">
    <source>
        <dbReference type="EMBL" id="JAS38554.1"/>
    </source>
</evidence>
<gene>
    <name evidence="13" type="ORF">g.8083</name>
</gene>
<dbReference type="InterPro" id="IPR016064">
    <property type="entry name" value="NAD/diacylglycerol_kinase_sf"/>
</dbReference>
<keyword evidence="7 10" id="KW-0418">Kinase</keyword>
<comment type="catalytic activity">
    <reaction evidence="1 10">
        <text>a 1,2-diacyl-sn-glycerol + ATP = a 1,2-diacyl-sn-glycero-3-phosphate + ADP + H(+)</text>
        <dbReference type="Rhea" id="RHEA:10272"/>
        <dbReference type="ChEBI" id="CHEBI:15378"/>
        <dbReference type="ChEBI" id="CHEBI:17815"/>
        <dbReference type="ChEBI" id="CHEBI:30616"/>
        <dbReference type="ChEBI" id="CHEBI:58608"/>
        <dbReference type="ChEBI" id="CHEBI:456216"/>
        <dbReference type="EC" id="2.7.1.107"/>
    </reaction>
</comment>
<dbReference type="SMART" id="SM00045">
    <property type="entry name" value="DAGKa"/>
    <property type="match status" value="1"/>
</dbReference>
<evidence type="ECO:0000256" key="2">
    <source>
        <dbReference type="ARBA" id="ARBA00009280"/>
    </source>
</evidence>
<dbReference type="EMBL" id="GECZ01031215">
    <property type="protein sequence ID" value="JAS38554.1"/>
    <property type="molecule type" value="Transcribed_RNA"/>
</dbReference>
<dbReference type="Pfam" id="PF00609">
    <property type="entry name" value="DAGK_acc"/>
    <property type="match status" value="1"/>
</dbReference>
<evidence type="ECO:0000256" key="1">
    <source>
        <dbReference type="ARBA" id="ARBA00001383"/>
    </source>
</evidence>
<dbReference type="GO" id="GO:0016020">
    <property type="term" value="C:membrane"/>
    <property type="evidence" value="ECO:0007669"/>
    <property type="project" value="TreeGrafter"/>
</dbReference>
<dbReference type="InterPro" id="IPR001206">
    <property type="entry name" value="Diacylglycerol_kinase_cat_dom"/>
</dbReference>
<keyword evidence="8" id="KW-0862">Zinc</keyword>
<dbReference type="InterPro" id="IPR037607">
    <property type="entry name" value="DGK"/>
</dbReference>
<dbReference type="PROSITE" id="PS00479">
    <property type="entry name" value="ZF_DAG_PE_1"/>
    <property type="match status" value="1"/>
</dbReference>
<keyword evidence="9 10" id="KW-0067">ATP-binding</keyword>
<evidence type="ECO:0000256" key="7">
    <source>
        <dbReference type="ARBA" id="ARBA00022777"/>
    </source>
</evidence>
<dbReference type="AlphaFoldDB" id="A0A1B6EKU2"/>
<keyword evidence="4" id="KW-0479">Metal-binding</keyword>
<dbReference type="SUPFAM" id="SSF57889">
    <property type="entry name" value="Cysteine-rich domain"/>
    <property type="match status" value="2"/>
</dbReference>
<dbReference type="InterPro" id="IPR017438">
    <property type="entry name" value="ATP-NAD_kinase_N"/>
</dbReference>
<dbReference type="Gene3D" id="3.40.50.10330">
    <property type="entry name" value="Probable inorganic polyphosphate/atp-NAD kinase, domain 1"/>
    <property type="match status" value="1"/>
</dbReference>
<dbReference type="GO" id="GO:0007200">
    <property type="term" value="P:phospholipase C-activating G protein-coupled receptor signaling pathway"/>
    <property type="evidence" value="ECO:0007669"/>
    <property type="project" value="InterPro"/>
</dbReference>
<dbReference type="PROSITE" id="PS50146">
    <property type="entry name" value="DAGK"/>
    <property type="match status" value="1"/>
</dbReference>
<dbReference type="SMART" id="SM00046">
    <property type="entry name" value="DAGKc"/>
    <property type="match status" value="1"/>
</dbReference>
<feature type="domain" description="Phorbol-ester/DAG-type" evidence="11">
    <location>
        <begin position="62"/>
        <end position="112"/>
    </location>
</feature>
<comment type="similarity">
    <text evidence="2 10">Belongs to the eukaryotic diacylglycerol kinase family.</text>
</comment>
<feature type="domain" description="Phorbol-ester/DAG-type" evidence="11">
    <location>
        <begin position="123"/>
        <end position="174"/>
    </location>
</feature>
<evidence type="ECO:0000256" key="8">
    <source>
        <dbReference type="ARBA" id="ARBA00022833"/>
    </source>
</evidence>
<organism evidence="13">
    <name type="scientific">Cuerna arida</name>
    <dbReference type="NCBI Taxonomy" id="1464854"/>
    <lineage>
        <taxon>Eukaryota</taxon>
        <taxon>Metazoa</taxon>
        <taxon>Ecdysozoa</taxon>
        <taxon>Arthropoda</taxon>
        <taxon>Hexapoda</taxon>
        <taxon>Insecta</taxon>
        <taxon>Pterygota</taxon>
        <taxon>Neoptera</taxon>
        <taxon>Paraneoptera</taxon>
        <taxon>Hemiptera</taxon>
        <taxon>Auchenorrhyncha</taxon>
        <taxon>Membracoidea</taxon>
        <taxon>Cicadellidae</taxon>
        <taxon>Cicadellinae</taxon>
        <taxon>Proconiini</taxon>
        <taxon>Cuerna</taxon>
    </lineage>
</organism>
<sequence>MKLKTPGLSTMEILHPIKVIWDCSVSNVMFPVLAGISLVILTTHLYQHFKAETHVPIRDTKRHNWKSSQLVGEATHCSICGNLLNTRGYYCDSCGVAADPSCLKNADKTLKCKSLSIKERPLKHHWIKGNLPAHEVLCHVCMEPCEEVGLTDWQCCWCQTTVHSHCMSKMAQICDLGRFRLLIVPPYCVEVTSHRTSISHRLLLSSITSPGWTDWSPVIVVANCKSGSNDGDLVLSCFRRLLNPAQVVDLSRWPPQAALEWCQLLGPSLSRPAIVLVAGGDGTVGWVLNAIHKLKLEIEPVVGIVPLGTGNDLSRVLGWGSEHSVDTTGDQILENVLLARTVKLDRWQVDISPYNPLYRSHKQLLMYNYLSIGVDAQVTLDFHRTRESPFYLFSSRVFNKMLYLTFGTQQVVERRCQNLQNQLELYLDGERQQLPEIESVVVLNIPSWGAGVDLWSLLRQEIPELPEQSFSDGKLEVVAVYSSFHIAQLQVGLSTPHYIGQASSVKIKLKQKMAMQVDGEPWDQQGAEINISFVNQASVLKLERSQDSLD</sequence>
<dbReference type="Gene3D" id="2.60.200.40">
    <property type="match status" value="1"/>
</dbReference>
<evidence type="ECO:0000256" key="10">
    <source>
        <dbReference type="RuleBase" id="RU361128"/>
    </source>
</evidence>
<dbReference type="GO" id="GO:0004143">
    <property type="term" value="F:ATP-dependent diacylglycerol kinase activity"/>
    <property type="evidence" value="ECO:0007669"/>
    <property type="project" value="UniProtKB-EC"/>
</dbReference>
<dbReference type="Pfam" id="PF00130">
    <property type="entry name" value="C1_1"/>
    <property type="match status" value="2"/>
</dbReference>
<reference evidence="13" key="1">
    <citation type="submission" date="2015-11" db="EMBL/GenBank/DDBJ databases">
        <title>De novo transcriptome assembly of four potential Pierce s Disease insect vectors from Arizona vineyards.</title>
        <authorList>
            <person name="Tassone E.E."/>
        </authorList>
    </citation>
    <scope>NUCLEOTIDE SEQUENCE</scope>
</reference>
<dbReference type="InterPro" id="IPR002219">
    <property type="entry name" value="PKC_DAG/PE"/>
</dbReference>
<evidence type="ECO:0000259" key="12">
    <source>
        <dbReference type="PROSITE" id="PS50146"/>
    </source>
</evidence>
<dbReference type="EC" id="2.7.1.107" evidence="10"/>
<dbReference type="GO" id="GO:0046872">
    <property type="term" value="F:metal ion binding"/>
    <property type="evidence" value="ECO:0007669"/>
    <property type="project" value="UniProtKB-KW"/>
</dbReference>
<name>A0A1B6EKU2_9HEMI</name>
<dbReference type="SUPFAM" id="SSF111331">
    <property type="entry name" value="NAD kinase/diacylglycerol kinase-like"/>
    <property type="match status" value="1"/>
</dbReference>
<protein>
    <recommendedName>
        <fullName evidence="10">Diacylglycerol kinase</fullName>
        <shortName evidence="10">DAG kinase</shortName>
        <ecNumber evidence="10">2.7.1.107</ecNumber>
    </recommendedName>
</protein>
<feature type="domain" description="DAGKc" evidence="12">
    <location>
        <begin position="213"/>
        <end position="354"/>
    </location>
</feature>
<accession>A0A1B6EKU2</accession>
<evidence type="ECO:0000259" key="11">
    <source>
        <dbReference type="PROSITE" id="PS50081"/>
    </source>
</evidence>